<evidence type="ECO:0000313" key="1">
    <source>
        <dbReference type="EMBL" id="TWE16624.1"/>
    </source>
</evidence>
<dbReference type="RefSeq" id="WP_145788915.1">
    <property type="nucleotide sequence ID" value="NZ_BAAABR010000002.1"/>
</dbReference>
<keyword evidence="2" id="KW-1185">Reference proteome</keyword>
<reference evidence="1 2" key="1">
    <citation type="submission" date="2019-06" db="EMBL/GenBank/DDBJ databases">
        <title>Sequencing the genomes of 1000 actinobacteria strains.</title>
        <authorList>
            <person name="Klenk H.-P."/>
        </authorList>
    </citation>
    <scope>NUCLEOTIDE SEQUENCE [LARGE SCALE GENOMIC DNA]</scope>
    <source>
        <strain evidence="1 2">DSM 41649</strain>
    </source>
</reference>
<accession>A0A561ELX8</accession>
<proteinExistence type="predicted"/>
<organism evidence="1 2">
    <name type="scientific">Kitasatospora atroaurantiaca</name>
    <dbReference type="NCBI Taxonomy" id="285545"/>
    <lineage>
        <taxon>Bacteria</taxon>
        <taxon>Bacillati</taxon>
        <taxon>Actinomycetota</taxon>
        <taxon>Actinomycetes</taxon>
        <taxon>Kitasatosporales</taxon>
        <taxon>Streptomycetaceae</taxon>
        <taxon>Kitasatospora</taxon>
    </lineage>
</organism>
<comment type="caution">
    <text evidence="1">The sequence shown here is derived from an EMBL/GenBank/DDBJ whole genome shotgun (WGS) entry which is preliminary data.</text>
</comment>
<dbReference type="OrthoDB" id="4228518at2"/>
<evidence type="ECO:0000313" key="2">
    <source>
        <dbReference type="Proteomes" id="UP000318416"/>
    </source>
</evidence>
<name>A0A561ELX8_9ACTN</name>
<gene>
    <name evidence="1" type="ORF">FB465_1607</name>
</gene>
<protein>
    <recommendedName>
        <fullName evidence="3">Excreted virulence factor EspC (Type VII ESX diderm)</fullName>
    </recommendedName>
</protein>
<dbReference type="EMBL" id="VIVR01000001">
    <property type="protein sequence ID" value="TWE16624.1"/>
    <property type="molecule type" value="Genomic_DNA"/>
</dbReference>
<dbReference type="Proteomes" id="UP000318416">
    <property type="component" value="Unassembled WGS sequence"/>
</dbReference>
<dbReference type="AlphaFoldDB" id="A0A561ELX8"/>
<sequence>MQDGYRVHPEALDRYAAQLEQASERVLQIMSSLGSIEIPSNAFGLLPDAHGLYTSYQEHHDADLQNCSDLSQLLMDTAEGLSGTAEGYRNIDFDVVRTMEVIPA</sequence>
<evidence type="ECO:0008006" key="3">
    <source>
        <dbReference type="Google" id="ProtNLM"/>
    </source>
</evidence>